<keyword evidence="1" id="KW-0732">Signal</keyword>
<feature type="chain" id="PRO_5042559418" evidence="1">
    <location>
        <begin position="28"/>
        <end position="353"/>
    </location>
</feature>
<evidence type="ECO:0000256" key="1">
    <source>
        <dbReference type="SAM" id="SignalP"/>
    </source>
</evidence>
<name>A0AAJ3AHZ3_ACILW</name>
<dbReference type="InterPro" id="IPR009560">
    <property type="entry name" value="DUF1176"/>
</dbReference>
<dbReference type="Pfam" id="PF06674">
    <property type="entry name" value="DUF1176"/>
    <property type="match status" value="1"/>
</dbReference>
<protein>
    <submittedName>
        <fullName evidence="2">DUF1176 domain-containing protein</fullName>
    </submittedName>
</protein>
<dbReference type="EMBL" id="CP078045">
    <property type="protein sequence ID" value="QXR08133.1"/>
    <property type="molecule type" value="Genomic_DNA"/>
</dbReference>
<dbReference type="Proteomes" id="UP000293391">
    <property type="component" value="Chromosome"/>
</dbReference>
<evidence type="ECO:0000313" key="2">
    <source>
        <dbReference type="EMBL" id="QXR08133.1"/>
    </source>
</evidence>
<accession>A0AAJ3AHZ3</accession>
<reference evidence="2" key="1">
    <citation type="submission" date="2018-10" db="EMBL/GenBank/DDBJ databases">
        <authorList>
            <person name="D'Souza A.W."/>
            <person name="Potter R.F."/>
            <person name="Wallace M."/>
            <person name="Shupe A."/>
            <person name="Patel S."/>
            <person name="Sun S."/>
            <person name="Gul D."/>
            <person name="Kwon J.H."/>
            <person name="Andleeb S."/>
            <person name="Burnham C.-A.D."/>
            <person name="Dantas G."/>
        </authorList>
    </citation>
    <scope>NUCLEOTIDE SEQUENCE</scope>
    <source>
        <strain evidence="2">AL_065</strain>
    </source>
</reference>
<evidence type="ECO:0000313" key="3">
    <source>
        <dbReference type="Proteomes" id="UP000293391"/>
    </source>
</evidence>
<sequence>MKQKWIYSIKIMSIIFGLASISSWSLAAIQGLHFSHKDWEIACDNTGTCRAAGYQSDQDIDQPVSVLLERAAGANSSIKAQVQILPLAAATPTRQLQLQIASTPYGVIGLNREGIGQLSTDQTRALLKAVQGTAPVVFKNTQSRWNLSTSGASAVLLKMDEFQRRLSTPSALIRPGKKSNQAVLKAAAIPKIQIPKYQSGKVTQAKLNTATSQQMIRKLQATTKEDQCDLLFSQRFLDDDVMTIYPINAQNQLIQIPCWRGAYNMGSGFWLMDRNKQFKQLVTTSGETFNQGQIFSGHKVRGLGDCLSQDEWAWNGKKFVKSFSSLTVQCKGFAGGTWNLPTYVSKVIYQANQ</sequence>
<feature type="signal peptide" evidence="1">
    <location>
        <begin position="1"/>
        <end position="27"/>
    </location>
</feature>
<dbReference type="AlphaFoldDB" id="A0AAJ3AHZ3"/>
<reference evidence="2" key="2">
    <citation type="journal article" date="2019" name="Nat. Commun.">
        <title>Spatiotemporal dynamics of multidrug resistant bacteria on intensive care unit surfaces.</title>
        <authorList>
            <person name="D'Souza A.W."/>
            <person name="Potter R.F."/>
            <person name="Wallace M."/>
            <person name="Shupe A."/>
            <person name="Patel S."/>
            <person name="Sun X."/>
            <person name="Gul D."/>
            <person name="Kwon J.H."/>
            <person name="Andleeb S."/>
            <person name="Burnham C.D."/>
            <person name="Dantas G."/>
        </authorList>
    </citation>
    <scope>NUCLEOTIDE SEQUENCE</scope>
    <source>
        <strain evidence="2">AL_065</strain>
    </source>
</reference>
<dbReference type="RefSeq" id="WP_129717778.1">
    <property type="nucleotide sequence ID" value="NZ_CP078045.1"/>
</dbReference>
<gene>
    <name evidence="2" type="ORF">EVX74_003780</name>
</gene>
<reference evidence="2" key="3">
    <citation type="submission" date="2021-06" db="EMBL/GenBank/DDBJ databases">
        <authorList>
            <person name="Diorio-Toth L."/>
        </authorList>
    </citation>
    <scope>NUCLEOTIDE SEQUENCE</scope>
    <source>
        <strain evidence="2">AL_065</strain>
    </source>
</reference>
<proteinExistence type="predicted"/>
<organism evidence="2 3">
    <name type="scientific">Acinetobacter lwoffii</name>
    <dbReference type="NCBI Taxonomy" id="28090"/>
    <lineage>
        <taxon>Bacteria</taxon>
        <taxon>Pseudomonadati</taxon>
        <taxon>Pseudomonadota</taxon>
        <taxon>Gammaproteobacteria</taxon>
        <taxon>Moraxellales</taxon>
        <taxon>Moraxellaceae</taxon>
        <taxon>Acinetobacter</taxon>
    </lineage>
</organism>